<sequence length="176" mass="20518">MSLIPFNFDPDIEGIDRYLQEDDDDPAVNYEGRLNNSNWCSCGYCKGMLSDIDCLCCNELPNLEKIREEEGKCITLHRSFSKLILDKEILNITRHNLILKTKNRINKKKLGQHHPENKTWRFICYKQYTSWVNSWFAMGKGNRVVLPACVVQKIREEYPEPNGIYVGFKNSKKLPA</sequence>
<dbReference type="Proteomes" id="UP001160148">
    <property type="component" value="Unassembled WGS sequence"/>
</dbReference>
<dbReference type="PANTHER" id="PTHR36981:SF1">
    <property type="entry name" value="P2X PURINORECEPTOR 7 INTRACELLULAR DOMAIN-CONTAINING PROTEIN"/>
    <property type="match status" value="1"/>
</dbReference>
<keyword evidence="4" id="KW-1185">Reference proteome</keyword>
<accession>A0AAV0WEH8</accession>
<proteinExistence type="predicted"/>
<dbReference type="PANTHER" id="PTHR36981">
    <property type="entry name" value="ZGC:195170"/>
    <property type="match status" value="1"/>
</dbReference>
<comment type="caution">
    <text evidence="2">The sequence shown here is derived from an EMBL/GenBank/DDBJ whole genome shotgun (WGS) entry which is preliminary data.</text>
</comment>
<gene>
    <name evidence="2" type="ORF">MEUPH1_LOCUS10337</name>
    <name evidence="3" type="ORF">MEUPH1_LOCUS25783</name>
</gene>
<organism evidence="2 4">
    <name type="scientific">Macrosiphum euphorbiae</name>
    <name type="common">potato aphid</name>
    <dbReference type="NCBI Taxonomy" id="13131"/>
    <lineage>
        <taxon>Eukaryota</taxon>
        <taxon>Metazoa</taxon>
        <taxon>Ecdysozoa</taxon>
        <taxon>Arthropoda</taxon>
        <taxon>Hexapoda</taxon>
        <taxon>Insecta</taxon>
        <taxon>Pterygota</taxon>
        <taxon>Neoptera</taxon>
        <taxon>Paraneoptera</taxon>
        <taxon>Hemiptera</taxon>
        <taxon>Sternorrhyncha</taxon>
        <taxon>Aphidomorpha</taxon>
        <taxon>Aphidoidea</taxon>
        <taxon>Aphididae</taxon>
        <taxon>Macrosiphini</taxon>
        <taxon>Macrosiphum</taxon>
    </lineage>
</organism>
<evidence type="ECO:0000313" key="3">
    <source>
        <dbReference type="EMBL" id="CAI6371831.1"/>
    </source>
</evidence>
<evidence type="ECO:0000259" key="1">
    <source>
        <dbReference type="Pfam" id="PF20478"/>
    </source>
</evidence>
<dbReference type="Pfam" id="PF20478">
    <property type="entry name" value="P2RX7_C"/>
    <property type="match status" value="1"/>
</dbReference>
<protein>
    <recommendedName>
        <fullName evidence="1">P2X purinoreceptor 7 intracellular domain-containing protein</fullName>
    </recommendedName>
</protein>
<dbReference type="InterPro" id="IPR046815">
    <property type="entry name" value="P2RX7_C"/>
</dbReference>
<dbReference type="EMBL" id="CARXXK010001015">
    <property type="protein sequence ID" value="CAI6371831.1"/>
    <property type="molecule type" value="Genomic_DNA"/>
</dbReference>
<evidence type="ECO:0000313" key="2">
    <source>
        <dbReference type="EMBL" id="CAI6354319.1"/>
    </source>
</evidence>
<name>A0AAV0WEH8_9HEMI</name>
<dbReference type="AlphaFoldDB" id="A0AAV0WEH8"/>
<dbReference type="EMBL" id="CARXXK010000002">
    <property type="protein sequence ID" value="CAI6354319.1"/>
    <property type="molecule type" value="Genomic_DNA"/>
</dbReference>
<reference evidence="2 4" key="1">
    <citation type="submission" date="2023-01" db="EMBL/GenBank/DDBJ databases">
        <authorList>
            <person name="Whitehead M."/>
        </authorList>
    </citation>
    <scope>NUCLEOTIDE SEQUENCE [LARGE SCALE GENOMIC DNA]</scope>
</reference>
<feature type="domain" description="P2X purinoreceptor 7 intracellular" evidence="1">
    <location>
        <begin position="33"/>
        <end position="169"/>
    </location>
</feature>
<evidence type="ECO:0000313" key="4">
    <source>
        <dbReference type="Proteomes" id="UP001160148"/>
    </source>
</evidence>